<feature type="transmembrane region" description="Helical" evidence="1">
    <location>
        <begin position="40"/>
        <end position="58"/>
    </location>
</feature>
<keyword evidence="1" id="KW-0472">Membrane</keyword>
<protein>
    <submittedName>
        <fullName evidence="4">Peptidoglycan DD-metalloendopeptidase family protein</fullName>
    </submittedName>
</protein>
<reference evidence="4 5" key="1">
    <citation type="submission" date="2019-12" db="EMBL/GenBank/DDBJ databases">
        <title>Novel species isolated from a subtropical stream in China.</title>
        <authorList>
            <person name="Lu H."/>
        </authorList>
    </citation>
    <scope>NUCLEOTIDE SEQUENCE [LARGE SCALE GENOMIC DNA]</scope>
    <source>
        <strain evidence="4 5">FT127W</strain>
    </source>
</reference>
<feature type="domain" description="M23ase beta-sheet core" evidence="2">
    <location>
        <begin position="410"/>
        <end position="508"/>
    </location>
</feature>
<dbReference type="EMBL" id="WWCU01000051">
    <property type="protein sequence ID" value="MYN10999.1"/>
    <property type="molecule type" value="Genomic_DNA"/>
</dbReference>
<feature type="transmembrane region" description="Helical" evidence="1">
    <location>
        <begin position="123"/>
        <end position="144"/>
    </location>
</feature>
<dbReference type="AlphaFoldDB" id="A0A7X4HH85"/>
<dbReference type="GO" id="GO:0004222">
    <property type="term" value="F:metalloendopeptidase activity"/>
    <property type="evidence" value="ECO:0007669"/>
    <property type="project" value="TreeGrafter"/>
</dbReference>
<feature type="transmembrane region" description="Helical" evidence="1">
    <location>
        <begin position="6"/>
        <end position="28"/>
    </location>
</feature>
<evidence type="ECO:0000259" key="2">
    <source>
        <dbReference type="Pfam" id="PF01551"/>
    </source>
</evidence>
<dbReference type="SUPFAM" id="SSF51261">
    <property type="entry name" value="Duplicated hybrid motif"/>
    <property type="match status" value="1"/>
</dbReference>
<sequence>MQAVSLFLLASASCVVAGALAWVLLKLAERVWPEIAAQRAVWLLAQLVVALSFMLALLPRSEQISVLPAIVLAEPEHGASVWDALDGGGDDAEQAGASGAKGSAGAARALGTAREEAAAVPRWLPLVSLAWLACYAAGLLYALARWVQAQRALRALLRTADRISGAALRAHAGFDGVSPYRGPPVMETPVPVSPMLVGLVAPRLLLPSHLAQFDAQQQQLIVAHELTHWRRRDHVWLHASLLLETLFWFNPVMRSMRIKMNWALELACDQQVLAGRPSQQRQSYAAALVAQLKLQQAMMSGAYATPAFGGTGMAALGDRIKLIRDGGAGALGIAGKALLGAGTVALLAASVLLQPAFAWRAGDVPSTLAQRSGAQPGDAGLPQWRAPLESARVSSFYGARKKPLPSSDSFHHGIDFAAKRGTAVLAPAAGTVVESTGLYDGQPKYGQVIVIDHGKGLRSMYAHLDRRSVRAGDTVAAGQAIGLSGATGRVSGPHLHLEVLRGGEHVDPAQLIANLDANASPSALRARSAALAN</sequence>
<dbReference type="PANTHER" id="PTHR21666:SF270">
    <property type="entry name" value="MUREIN HYDROLASE ACTIVATOR ENVC"/>
    <property type="match status" value="1"/>
</dbReference>
<evidence type="ECO:0000256" key="1">
    <source>
        <dbReference type="SAM" id="Phobius"/>
    </source>
</evidence>
<keyword evidence="5" id="KW-1185">Reference proteome</keyword>
<keyword evidence="1" id="KW-1133">Transmembrane helix</keyword>
<feature type="domain" description="Peptidase M56" evidence="3">
    <location>
        <begin position="12"/>
        <end position="305"/>
    </location>
</feature>
<evidence type="ECO:0000313" key="4">
    <source>
        <dbReference type="EMBL" id="MYN10999.1"/>
    </source>
</evidence>
<dbReference type="Proteomes" id="UP000450676">
    <property type="component" value="Unassembled WGS sequence"/>
</dbReference>
<dbReference type="Pfam" id="PF01551">
    <property type="entry name" value="Peptidase_M23"/>
    <property type="match status" value="1"/>
</dbReference>
<dbReference type="RefSeq" id="WP_161075277.1">
    <property type="nucleotide sequence ID" value="NZ_WWCU01000051.1"/>
</dbReference>
<dbReference type="Gene3D" id="2.70.70.10">
    <property type="entry name" value="Glucose Permease (Domain IIA)"/>
    <property type="match status" value="1"/>
</dbReference>
<dbReference type="PANTHER" id="PTHR21666">
    <property type="entry name" value="PEPTIDASE-RELATED"/>
    <property type="match status" value="1"/>
</dbReference>
<gene>
    <name evidence="4" type="ORF">GTP77_27145</name>
</gene>
<dbReference type="CDD" id="cd12797">
    <property type="entry name" value="M23_peptidase"/>
    <property type="match status" value="1"/>
</dbReference>
<proteinExistence type="predicted"/>
<organism evidence="4 5">
    <name type="scientific">Pseudoduganella aquatica</name>
    <dbReference type="NCBI Taxonomy" id="2660641"/>
    <lineage>
        <taxon>Bacteria</taxon>
        <taxon>Pseudomonadati</taxon>
        <taxon>Pseudomonadota</taxon>
        <taxon>Betaproteobacteria</taxon>
        <taxon>Burkholderiales</taxon>
        <taxon>Oxalobacteraceae</taxon>
        <taxon>Telluria group</taxon>
        <taxon>Pseudoduganella</taxon>
    </lineage>
</organism>
<dbReference type="InterPro" id="IPR011055">
    <property type="entry name" value="Dup_hybrid_motif"/>
</dbReference>
<evidence type="ECO:0000259" key="3">
    <source>
        <dbReference type="Pfam" id="PF05569"/>
    </source>
</evidence>
<dbReference type="CDD" id="cd07341">
    <property type="entry name" value="M56_BlaR1_MecR1_like"/>
    <property type="match status" value="1"/>
</dbReference>
<dbReference type="InterPro" id="IPR050570">
    <property type="entry name" value="Cell_wall_metabolism_enzyme"/>
</dbReference>
<dbReference type="Pfam" id="PF05569">
    <property type="entry name" value="Peptidase_M56"/>
    <property type="match status" value="1"/>
</dbReference>
<name>A0A7X4HH85_9BURK</name>
<accession>A0A7X4HH85</accession>
<dbReference type="InterPro" id="IPR016047">
    <property type="entry name" value="M23ase_b-sheet_dom"/>
</dbReference>
<evidence type="ECO:0000313" key="5">
    <source>
        <dbReference type="Proteomes" id="UP000450676"/>
    </source>
</evidence>
<comment type="caution">
    <text evidence="4">The sequence shown here is derived from an EMBL/GenBank/DDBJ whole genome shotgun (WGS) entry which is preliminary data.</text>
</comment>
<keyword evidence="1" id="KW-0812">Transmembrane</keyword>
<dbReference type="InterPro" id="IPR008756">
    <property type="entry name" value="Peptidase_M56"/>
</dbReference>